<evidence type="ECO:0000313" key="2">
    <source>
        <dbReference type="EMBL" id="GBG23042.1"/>
    </source>
</evidence>
<feature type="transmembrane region" description="Helical" evidence="1">
    <location>
        <begin position="59"/>
        <end position="92"/>
    </location>
</feature>
<accession>A0A2R5FWA9</accession>
<comment type="caution">
    <text evidence="2">The sequence shown here is derived from an EMBL/GenBank/DDBJ whole genome shotgun (WGS) entry which is preliminary data.</text>
</comment>
<dbReference type="OrthoDB" id="510508at2"/>
<keyword evidence="1" id="KW-0812">Transmembrane</keyword>
<name>A0A2R5FWA9_NOSCO</name>
<keyword evidence="1" id="KW-0472">Membrane</keyword>
<evidence type="ECO:0000313" key="3">
    <source>
        <dbReference type="Proteomes" id="UP000245124"/>
    </source>
</evidence>
<sequence>MQSNNIPKITTKETEHLRESYPSLSHLEAGNIAQWLQERKDGLFEMARASENEADMTRVLGLLASGIGAVCYAVNPLALVGGLVGGAAWLWFVVEHSNRTKEIAPLPFVRGNFIDALARAGDYDNRSNYQADHLANSVKFLERHEAEEYAFLHAEFENIGQYLTQVEPGKRFYAYRWMFGWFGKLKGRQLPTYESMALHLQDVTIDSRVNRSEISAIAQAQAQLPPTVDIKQFQSPQVDIGKMNQAAELSRPTELQPSSSDGLVPETIINIPLTNRANALIAALTKSGFQVEDMMSSQVIAIAGTQRGGKGTLAAILATLSTALDPGLNTQYFTAGVDVYPFACNLTSALKYPDKDADGADQLVARDLLKFLKGLDGSEPYSHKNLLLVIDEAMRLLSLLEESDRTWAIQYLLSRFAKSGGTLIIVLHGSNLTSVVGKATAGLADTFKQSVNFIGCVAQAVSAGGLRKMNVASGEYFKANPNNFGEPVSGGNLGMIPQWLKTHLHPGNGQPDPARTLLQFFPELVQQHERAVIPRGEKIAPSDAVNHLESIFSKPYQEVEFLEVEENSISEADLEQIVAIVAATASPPTSFAAIRNSRKWGDEKKSVLYLRNALSQLIDTNRLCGNEKDGFSVFNVKQ</sequence>
<reference evidence="2 3" key="1">
    <citation type="submission" date="2017-06" db="EMBL/GenBank/DDBJ databases">
        <title>Genome sequencing of cyanobaciteial culture collection at National Institute for Environmental Studies (NIES).</title>
        <authorList>
            <person name="Hirose Y."/>
            <person name="Shimura Y."/>
            <person name="Fujisawa T."/>
            <person name="Nakamura Y."/>
            <person name="Kawachi M."/>
        </authorList>
    </citation>
    <scope>NUCLEOTIDE SEQUENCE [LARGE SCALE GENOMIC DNA]</scope>
    <source>
        <strain evidence="2 3">NIES-4072</strain>
    </source>
</reference>
<dbReference type="AlphaFoldDB" id="A0A2R5FWA9"/>
<dbReference type="SUPFAM" id="SSF52540">
    <property type="entry name" value="P-loop containing nucleoside triphosphate hydrolases"/>
    <property type="match status" value="1"/>
</dbReference>
<keyword evidence="3" id="KW-1185">Reference proteome</keyword>
<keyword evidence="1" id="KW-1133">Transmembrane helix</keyword>
<proteinExistence type="predicted"/>
<organism evidence="2 3">
    <name type="scientific">Nostoc commune NIES-4072</name>
    <dbReference type="NCBI Taxonomy" id="2005467"/>
    <lineage>
        <taxon>Bacteria</taxon>
        <taxon>Bacillati</taxon>
        <taxon>Cyanobacteriota</taxon>
        <taxon>Cyanophyceae</taxon>
        <taxon>Nostocales</taxon>
        <taxon>Nostocaceae</taxon>
        <taxon>Nostoc</taxon>
    </lineage>
</organism>
<evidence type="ECO:0000256" key="1">
    <source>
        <dbReference type="SAM" id="Phobius"/>
    </source>
</evidence>
<dbReference type="Proteomes" id="UP000245124">
    <property type="component" value="Unassembled WGS sequence"/>
</dbReference>
<dbReference type="InterPro" id="IPR027417">
    <property type="entry name" value="P-loop_NTPase"/>
</dbReference>
<protein>
    <submittedName>
        <fullName evidence="2">Uncharacterized protein</fullName>
    </submittedName>
</protein>
<gene>
    <name evidence="2" type="ORF">NIES4072_67540</name>
</gene>
<dbReference type="RefSeq" id="WP_109013357.1">
    <property type="nucleotide sequence ID" value="NZ_BDUD01000002.1"/>
</dbReference>
<dbReference type="EMBL" id="BDUD01000002">
    <property type="protein sequence ID" value="GBG23042.1"/>
    <property type="molecule type" value="Genomic_DNA"/>
</dbReference>